<evidence type="ECO:0000313" key="6">
    <source>
        <dbReference type="Proteomes" id="UP000283530"/>
    </source>
</evidence>
<dbReference type="GO" id="GO:0047631">
    <property type="term" value="F:ADP-ribose diphosphatase activity"/>
    <property type="evidence" value="ECO:0007669"/>
    <property type="project" value="TreeGrafter"/>
</dbReference>
<dbReference type="FunFam" id="3.90.79.10:FF:000015">
    <property type="entry name" value="Nudix hydrolase 8"/>
    <property type="match status" value="1"/>
</dbReference>
<dbReference type="InterPro" id="IPR020084">
    <property type="entry name" value="NUDIX_hydrolase_CS"/>
</dbReference>
<sequence length="341" mass="38576">MVKVTATMRLQFTGPWPPQSSLERRSSCDSINSFLNVAGGPALNLPHLEVSNSFPMTAYAKSRRSFNRKGANVISPHSSASMTLDLLDVYEDEYDGVIIDPECLPSSTNAFVAILRTSLSYWKLKGKKGVWLKILLEKAHLVPVAIKEGFNYHHAEPGYVMLTYWIPKEPCMLPANASHQVGVGGFVITEKSKVLVVKERKCPCRCSGIWKLPTGFIDKSEELFTGAIREVKEETGIETDFLEVIAFRHAHCVAFDKSDLLFFCMLKPLSFDITIDEAEIEDAKWMPLDEFLGQPYYQEDQMLKKAMELCVARYENRYSGFIAHQLISKFDGRLSYLYSND</sequence>
<proteinExistence type="inferred from homology"/>
<dbReference type="FunFam" id="3.40.630.30:FF:000016">
    <property type="entry name" value="nudix hydrolase 2"/>
    <property type="match status" value="1"/>
</dbReference>
<evidence type="ECO:0000256" key="2">
    <source>
        <dbReference type="ARBA" id="ARBA00022723"/>
    </source>
</evidence>
<keyword evidence="3 5" id="KW-0378">Hydrolase</keyword>
<dbReference type="GO" id="GO:0046872">
    <property type="term" value="F:metal ion binding"/>
    <property type="evidence" value="ECO:0007669"/>
    <property type="project" value="UniProtKB-KW"/>
</dbReference>
<dbReference type="AlphaFoldDB" id="A0A3S3M6X9"/>
<dbReference type="Pfam" id="PF00293">
    <property type="entry name" value="NUDIX"/>
    <property type="match status" value="1"/>
</dbReference>
<comment type="caution">
    <text evidence="5">The sequence shown here is derived from an EMBL/GenBank/DDBJ whole genome shotgun (WGS) entry which is preliminary data.</text>
</comment>
<dbReference type="Gene3D" id="3.40.630.30">
    <property type="match status" value="1"/>
</dbReference>
<dbReference type="Gene3D" id="3.90.79.10">
    <property type="entry name" value="Nucleoside Triphosphate Pyrophosphohydrolase"/>
    <property type="match status" value="1"/>
</dbReference>
<dbReference type="InterPro" id="IPR003293">
    <property type="entry name" value="Nudix_hydrolase6-like"/>
</dbReference>
<dbReference type="PANTHER" id="PTHR13994">
    <property type="entry name" value="NUDIX HYDROLASE RELATED"/>
    <property type="match status" value="1"/>
</dbReference>
<dbReference type="PROSITE" id="PS51462">
    <property type="entry name" value="NUDIX"/>
    <property type="match status" value="1"/>
</dbReference>
<keyword evidence="6" id="KW-1185">Reference proteome</keyword>
<dbReference type="GO" id="GO:0051287">
    <property type="term" value="F:NAD binding"/>
    <property type="evidence" value="ECO:0007669"/>
    <property type="project" value="TreeGrafter"/>
</dbReference>
<comment type="similarity">
    <text evidence="1">Belongs to the Nudix hydrolase family.</text>
</comment>
<evidence type="ECO:0000256" key="1">
    <source>
        <dbReference type="ARBA" id="ARBA00005582"/>
    </source>
</evidence>
<dbReference type="Proteomes" id="UP000283530">
    <property type="component" value="Unassembled WGS sequence"/>
</dbReference>
<evidence type="ECO:0000256" key="3">
    <source>
        <dbReference type="ARBA" id="ARBA00022801"/>
    </source>
</evidence>
<accession>A0A3S3M6X9</accession>
<dbReference type="InterPro" id="IPR000086">
    <property type="entry name" value="NUDIX_hydrolase_dom"/>
</dbReference>
<feature type="domain" description="Nudix hydrolase" evidence="4">
    <location>
        <begin position="178"/>
        <end position="308"/>
    </location>
</feature>
<dbReference type="OrthoDB" id="447842at2759"/>
<evidence type="ECO:0000259" key="4">
    <source>
        <dbReference type="PROSITE" id="PS51462"/>
    </source>
</evidence>
<keyword evidence="2" id="KW-0479">Metal-binding</keyword>
<reference evidence="5 6" key="1">
    <citation type="journal article" date="2019" name="Nat. Plants">
        <title>Stout camphor tree genome fills gaps in understanding of flowering plant genome evolution.</title>
        <authorList>
            <person name="Chaw S.M."/>
            <person name="Liu Y.C."/>
            <person name="Wu Y.W."/>
            <person name="Wang H.Y."/>
            <person name="Lin C.I."/>
            <person name="Wu C.S."/>
            <person name="Ke H.M."/>
            <person name="Chang L.Y."/>
            <person name="Hsu C.Y."/>
            <person name="Yang H.T."/>
            <person name="Sudianto E."/>
            <person name="Hsu M.H."/>
            <person name="Wu K.P."/>
            <person name="Wang L.N."/>
            <person name="Leebens-Mack J.H."/>
            <person name="Tsai I.J."/>
        </authorList>
    </citation>
    <scope>NUCLEOTIDE SEQUENCE [LARGE SCALE GENOMIC DNA]</scope>
    <source>
        <strain evidence="6">cv. Chaw 1501</strain>
        <tissue evidence="5">Young leaves</tissue>
    </source>
</reference>
<dbReference type="EMBL" id="QPKB01000002">
    <property type="protein sequence ID" value="RWR78202.1"/>
    <property type="molecule type" value="Genomic_DNA"/>
</dbReference>
<dbReference type="InterPro" id="IPR040618">
    <property type="entry name" value="Pre-Nudix"/>
</dbReference>
<dbReference type="PRINTS" id="PR01356">
    <property type="entry name" value="GFGPROTEIN"/>
</dbReference>
<dbReference type="InterPro" id="IPR015797">
    <property type="entry name" value="NUDIX_hydrolase-like_dom_sf"/>
</dbReference>
<dbReference type="CDD" id="cd04670">
    <property type="entry name" value="NUDIX_ASFGF2_Nudt6"/>
    <property type="match status" value="1"/>
</dbReference>
<name>A0A3S3M6X9_9MAGN</name>
<gene>
    <name evidence="5" type="ORF">CKAN_00672500</name>
</gene>
<dbReference type="PROSITE" id="PS00893">
    <property type="entry name" value="NUDIX_BOX"/>
    <property type="match status" value="1"/>
</dbReference>
<organism evidence="5 6">
    <name type="scientific">Cinnamomum micranthum f. kanehirae</name>
    <dbReference type="NCBI Taxonomy" id="337451"/>
    <lineage>
        <taxon>Eukaryota</taxon>
        <taxon>Viridiplantae</taxon>
        <taxon>Streptophyta</taxon>
        <taxon>Embryophyta</taxon>
        <taxon>Tracheophyta</taxon>
        <taxon>Spermatophyta</taxon>
        <taxon>Magnoliopsida</taxon>
        <taxon>Magnoliidae</taxon>
        <taxon>Laurales</taxon>
        <taxon>Lauraceae</taxon>
        <taxon>Cinnamomum</taxon>
    </lineage>
</organism>
<dbReference type="SUPFAM" id="SSF55811">
    <property type="entry name" value="Nudix"/>
    <property type="match status" value="1"/>
</dbReference>
<dbReference type="PANTHER" id="PTHR13994:SF53">
    <property type="entry name" value="NUDIX HYDROLASE 8-LIKE"/>
    <property type="match status" value="1"/>
</dbReference>
<evidence type="ECO:0000313" key="5">
    <source>
        <dbReference type="EMBL" id="RWR78202.1"/>
    </source>
</evidence>
<protein>
    <submittedName>
        <fullName evidence="5">Nudix hydrolase 8-like protein</fullName>
    </submittedName>
</protein>
<dbReference type="Pfam" id="PF18290">
    <property type="entry name" value="Nudix_hydro"/>
    <property type="match status" value="1"/>
</dbReference>
<dbReference type="GO" id="GO:0035529">
    <property type="term" value="F:NADH pyrophosphatase activity"/>
    <property type="evidence" value="ECO:0007669"/>
    <property type="project" value="TreeGrafter"/>
</dbReference>